<name>A0AAD6WS63_9AGAR</name>
<reference evidence="2" key="1">
    <citation type="submission" date="2023-03" db="EMBL/GenBank/DDBJ databases">
        <title>Massive genome expansion in bonnet fungi (Mycena s.s.) driven by repeated elements and novel gene families across ecological guilds.</title>
        <authorList>
            <consortium name="Lawrence Berkeley National Laboratory"/>
            <person name="Harder C.B."/>
            <person name="Miyauchi S."/>
            <person name="Viragh M."/>
            <person name="Kuo A."/>
            <person name="Thoen E."/>
            <person name="Andreopoulos B."/>
            <person name="Lu D."/>
            <person name="Skrede I."/>
            <person name="Drula E."/>
            <person name="Henrissat B."/>
            <person name="Morin E."/>
            <person name="Kohler A."/>
            <person name="Barry K."/>
            <person name="LaButti K."/>
            <person name="Morin E."/>
            <person name="Salamov A."/>
            <person name="Lipzen A."/>
            <person name="Mereny Z."/>
            <person name="Hegedus B."/>
            <person name="Baldrian P."/>
            <person name="Stursova M."/>
            <person name="Weitz H."/>
            <person name="Taylor A."/>
            <person name="Grigoriev I.V."/>
            <person name="Nagy L.G."/>
            <person name="Martin F."/>
            <person name="Kauserud H."/>
        </authorList>
    </citation>
    <scope>NUCLEOTIDE SEQUENCE</scope>
    <source>
        <strain evidence="2">CBHHK200</strain>
    </source>
</reference>
<protein>
    <submittedName>
        <fullName evidence="2">Uncharacterized protein</fullName>
    </submittedName>
</protein>
<dbReference type="AlphaFoldDB" id="A0AAD6WS63"/>
<feature type="region of interest" description="Disordered" evidence="1">
    <location>
        <begin position="1"/>
        <end position="29"/>
    </location>
</feature>
<dbReference type="EMBL" id="JARJCM010000190">
    <property type="protein sequence ID" value="KAJ7023317.1"/>
    <property type="molecule type" value="Genomic_DNA"/>
</dbReference>
<evidence type="ECO:0000256" key="1">
    <source>
        <dbReference type="SAM" id="MobiDB-lite"/>
    </source>
</evidence>
<evidence type="ECO:0000313" key="3">
    <source>
        <dbReference type="Proteomes" id="UP001218188"/>
    </source>
</evidence>
<sequence>MTLTKAERADSQKAASSRYNMRREMKRQGLEWPNDTLPLRLRAAEAGLSTEAQEARRQAKLASARRYREKNRACLAEEAAWYRGRAAAEKKSAAIRKRVAELKESRRARIAAKGQGDTGAD</sequence>
<feature type="compositionally biased region" description="Basic and acidic residues" evidence="1">
    <location>
        <begin position="1"/>
        <end position="11"/>
    </location>
</feature>
<organism evidence="2 3">
    <name type="scientific">Mycena alexandri</name>
    <dbReference type="NCBI Taxonomy" id="1745969"/>
    <lineage>
        <taxon>Eukaryota</taxon>
        <taxon>Fungi</taxon>
        <taxon>Dikarya</taxon>
        <taxon>Basidiomycota</taxon>
        <taxon>Agaricomycotina</taxon>
        <taxon>Agaricomycetes</taxon>
        <taxon>Agaricomycetidae</taxon>
        <taxon>Agaricales</taxon>
        <taxon>Marasmiineae</taxon>
        <taxon>Mycenaceae</taxon>
        <taxon>Mycena</taxon>
    </lineage>
</organism>
<proteinExistence type="predicted"/>
<dbReference type="Proteomes" id="UP001218188">
    <property type="component" value="Unassembled WGS sequence"/>
</dbReference>
<accession>A0AAD6WS63</accession>
<evidence type="ECO:0000313" key="2">
    <source>
        <dbReference type="EMBL" id="KAJ7023317.1"/>
    </source>
</evidence>
<keyword evidence="3" id="KW-1185">Reference proteome</keyword>
<gene>
    <name evidence="2" type="ORF">C8F04DRAFT_1193567</name>
</gene>
<comment type="caution">
    <text evidence="2">The sequence shown here is derived from an EMBL/GenBank/DDBJ whole genome shotgun (WGS) entry which is preliminary data.</text>
</comment>